<protein>
    <submittedName>
        <fullName evidence="3">Uncharacterized protein</fullName>
    </submittedName>
</protein>
<evidence type="ECO:0000313" key="3">
    <source>
        <dbReference type="EMBL" id="ETO01699.1"/>
    </source>
</evidence>
<proteinExistence type="predicted"/>
<feature type="non-terminal residue" evidence="3">
    <location>
        <position position="1"/>
    </location>
</feature>
<organism evidence="3 4">
    <name type="scientific">Reticulomyxa filosa</name>
    <dbReference type="NCBI Taxonomy" id="46433"/>
    <lineage>
        <taxon>Eukaryota</taxon>
        <taxon>Sar</taxon>
        <taxon>Rhizaria</taxon>
        <taxon>Retaria</taxon>
        <taxon>Foraminifera</taxon>
        <taxon>Monothalamids</taxon>
        <taxon>Reticulomyxidae</taxon>
        <taxon>Reticulomyxa</taxon>
    </lineage>
</organism>
<comment type="caution">
    <text evidence="3">The sequence shown here is derived from an EMBL/GenBank/DDBJ whole genome shotgun (WGS) entry which is preliminary data.</text>
</comment>
<evidence type="ECO:0000256" key="1">
    <source>
        <dbReference type="SAM" id="Coils"/>
    </source>
</evidence>
<keyword evidence="1" id="KW-0175">Coiled coil</keyword>
<keyword evidence="4" id="KW-1185">Reference proteome</keyword>
<feature type="region of interest" description="Disordered" evidence="2">
    <location>
        <begin position="125"/>
        <end position="250"/>
    </location>
</feature>
<accession>X6LJ95</accession>
<evidence type="ECO:0000313" key="4">
    <source>
        <dbReference type="Proteomes" id="UP000023152"/>
    </source>
</evidence>
<feature type="compositionally biased region" description="Polar residues" evidence="2">
    <location>
        <begin position="212"/>
        <end position="230"/>
    </location>
</feature>
<reference evidence="3 4" key="1">
    <citation type="journal article" date="2013" name="Curr. Biol.">
        <title>The Genome of the Foraminiferan Reticulomyxa filosa.</title>
        <authorList>
            <person name="Glockner G."/>
            <person name="Hulsmann N."/>
            <person name="Schleicher M."/>
            <person name="Noegel A.A."/>
            <person name="Eichinger L."/>
            <person name="Gallinger C."/>
            <person name="Pawlowski J."/>
            <person name="Sierra R."/>
            <person name="Euteneuer U."/>
            <person name="Pillet L."/>
            <person name="Moustafa A."/>
            <person name="Platzer M."/>
            <person name="Groth M."/>
            <person name="Szafranski K."/>
            <person name="Schliwa M."/>
        </authorList>
    </citation>
    <scope>NUCLEOTIDE SEQUENCE [LARGE SCALE GENOMIC DNA]</scope>
</reference>
<name>X6LJ95_RETFI</name>
<evidence type="ECO:0000256" key="2">
    <source>
        <dbReference type="SAM" id="MobiDB-lite"/>
    </source>
</evidence>
<sequence>LTYPNQKLRIFTAEMSSFRCPYCEYTQEAFDKIANHMWKFKESNSVKKHCRGKSCNVINIEPKMLTGKVLAQLRIDFTNWNWDIIKDNIKSKKWSELQKMRIDVIHGPQRIKKPGEKINIREIFKSEDEQNDEEDIATIKSQSDNYSMVDEKSHTYETPASNIANNKRKRPLSQITPKTVNNDDEDEDANNYNRQPEIDKFMLRSNKRIKTKTGTSPNNIPEQQLAQKDISSQEEKPVSPEKPLSPKNLGNQFEKLSQADTIDNCYKQRIMDLNAELKKQEMIVQSLKKEKEELMQRLKDIEKDICNLREQHERLAPQEKLNTQMTKKLILFGKGLWKYRNAADIYNMLQCGEIATEQIHEVQIIGQASPGQKIFFVLDCADIFIAQVVKKQLMKWIPSMRPRDIKLLDITTRRCQGEEMKIVIKDSNVKNSMMIVHITMHIVADGRILRQHVFHQGNTIEEISGMNGHTLGDIKKILGTTDNHFKEWNGYPDTIIVQLVHKIVPITSSKITLIVPNNLKKAQHNSQG</sequence>
<feature type="compositionally biased region" description="Polar residues" evidence="2">
    <location>
        <begin position="156"/>
        <end position="165"/>
    </location>
</feature>
<dbReference type="AlphaFoldDB" id="X6LJ95"/>
<feature type="coiled-coil region" evidence="1">
    <location>
        <begin position="270"/>
        <end position="311"/>
    </location>
</feature>
<dbReference type="EMBL" id="ASPP01037617">
    <property type="protein sequence ID" value="ETO01699.1"/>
    <property type="molecule type" value="Genomic_DNA"/>
</dbReference>
<dbReference type="Proteomes" id="UP000023152">
    <property type="component" value="Unassembled WGS sequence"/>
</dbReference>
<gene>
    <name evidence="3" type="ORF">RFI_35740</name>
</gene>